<dbReference type="AlphaFoldDB" id="A0A1H2YY10"/>
<reference evidence="3 4" key="1">
    <citation type="submission" date="2016-10" db="EMBL/GenBank/DDBJ databases">
        <authorList>
            <person name="de Groot N.N."/>
        </authorList>
    </citation>
    <scope>NUCLEOTIDE SEQUENCE [LARGE SCALE GENOMIC DNA]</scope>
    <source>
        <strain evidence="3 4">DSM 17890</strain>
    </source>
</reference>
<name>A0A1H2YY10_9RHOB</name>
<keyword evidence="2" id="KW-0812">Transmembrane</keyword>
<dbReference type="EMBL" id="FNMZ01000003">
    <property type="protein sequence ID" value="SDX09945.1"/>
    <property type="molecule type" value="Genomic_DNA"/>
</dbReference>
<evidence type="ECO:0000256" key="2">
    <source>
        <dbReference type="SAM" id="Phobius"/>
    </source>
</evidence>
<gene>
    <name evidence="3" type="ORF">SAMN05444336_103298</name>
</gene>
<keyword evidence="4" id="KW-1185">Reference proteome</keyword>
<keyword evidence="2" id="KW-1133">Transmembrane helix</keyword>
<evidence type="ECO:0000256" key="1">
    <source>
        <dbReference type="SAM" id="MobiDB-lite"/>
    </source>
</evidence>
<evidence type="ECO:0000313" key="4">
    <source>
        <dbReference type="Proteomes" id="UP000199118"/>
    </source>
</evidence>
<keyword evidence="2" id="KW-0472">Membrane</keyword>
<organism evidence="3 4">
    <name type="scientific">Albimonas donghaensis</name>
    <dbReference type="NCBI Taxonomy" id="356660"/>
    <lineage>
        <taxon>Bacteria</taxon>
        <taxon>Pseudomonadati</taxon>
        <taxon>Pseudomonadota</taxon>
        <taxon>Alphaproteobacteria</taxon>
        <taxon>Rhodobacterales</taxon>
        <taxon>Paracoccaceae</taxon>
        <taxon>Albimonas</taxon>
    </lineage>
</organism>
<evidence type="ECO:0000313" key="3">
    <source>
        <dbReference type="EMBL" id="SDX09945.1"/>
    </source>
</evidence>
<sequence>MTNDGNERGPTPRTTPGASTSGVEDARPRRPLPVKSRSGLAVAGLSLGLSAIGAIGLPFAQYADASASRAAEPGVVEIRFDEATAGRMRVHVRFRDREAQNGPCPAARDDACVMPLTVQAAATGPAFAAAPMRGRL</sequence>
<protein>
    <submittedName>
        <fullName evidence="3">Uncharacterized protein</fullName>
    </submittedName>
</protein>
<dbReference type="Proteomes" id="UP000199118">
    <property type="component" value="Unassembled WGS sequence"/>
</dbReference>
<feature type="transmembrane region" description="Helical" evidence="2">
    <location>
        <begin position="39"/>
        <end position="60"/>
    </location>
</feature>
<proteinExistence type="predicted"/>
<feature type="compositionally biased region" description="Polar residues" evidence="1">
    <location>
        <begin position="12"/>
        <end position="22"/>
    </location>
</feature>
<accession>A0A1H2YY10</accession>
<dbReference type="RefSeq" id="WP_143040293.1">
    <property type="nucleotide sequence ID" value="NZ_FNMZ01000003.1"/>
</dbReference>
<feature type="region of interest" description="Disordered" evidence="1">
    <location>
        <begin position="1"/>
        <end position="37"/>
    </location>
</feature>